<dbReference type="GO" id="GO:0016020">
    <property type="term" value="C:membrane"/>
    <property type="evidence" value="ECO:0007669"/>
    <property type="project" value="UniProtKB-SubCell"/>
</dbReference>
<dbReference type="Pfam" id="PF26146">
    <property type="entry name" value="PI-PLC_X"/>
    <property type="match status" value="1"/>
</dbReference>
<dbReference type="PANTHER" id="PTHR35518:SF2">
    <property type="entry name" value="MAINTENANCE OF TELOMERE CAPPING PROTEIN 6"/>
    <property type="match status" value="1"/>
</dbReference>
<dbReference type="PANTHER" id="PTHR35518">
    <property type="entry name" value="MAINTENANCE OF TELOMOERE CAPPING"/>
    <property type="match status" value="1"/>
</dbReference>
<protein>
    <recommendedName>
        <fullName evidence="7">Phosphatidylinositol-specific phospholipase C X domain-containing protein</fullName>
    </recommendedName>
</protein>
<dbReference type="EMBL" id="CAIX01000194">
    <property type="protein sequence ID" value="CCI47907.1"/>
    <property type="molecule type" value="Genomic_DNA"/>
</dbReference>
<comment type="caution">
    <text evidence="5">The sequence shown here is derived from an EMBL/GenBank/DDBJ whole genome shotgun (WGS) entry which is preliminary data.</text>
</comment>
<evidence type="ECO:0000313" key="6">
    <source>
        <dbReference type="Proteomes" id="UP000053237"/>
    </source>
</evidence>
<dbReference type="STRING" id="65357.A0A024GMD5"/>
<evidence type="ECO:0000256" key="4">
    <source>
        <dbReference type="ARBA" id="ARBA00023136"/>
    </source>
</evidence>
<dbReference type="SUPFAM" id="SSF51695">
    <property type="entry name" value="PLC-like phosphodiesterases"/>
    <property type="match status" value="1"/>
</dbReference>
<reference evidence="5 6" key="1">
    <citation type="submission" date="2012-05" db="EMBL/GenBank/DDBJ databases">
        <title>Recombination and specialization in a pathogen metapopulation.</title>
        <authorList>
            <person name="Gardiner A."/>
            <person name="Kemen E."/>
            <person name="Schultz-Larsen T."/>
            <person name="MacLean D."/>
            <person name="Van Oosterhout C."/>
            <person name="Jones J.D.G."/>
        </authorList>
    </citation>
    <scope>NUCLEOTIDE SEQUENCE [LARGE SCALE GENOMIC DNA]</scope>
    <source>
        <strain evidence="5 6">Ac Nc2</strain>
    </source>
</reference>
<dbReference type="InterPro" id="IPR017946">
    <property type="entry name" value="PLC-like_Pdiesterase_TIM-brl"/>
</dbReference>
<evidence type="ECO:0000256" key="2">
    <source>
        <dbReference type="ARBA" id="ARBA00022692"/>
    </source>
</evidence>
<keyword evidence="6" id="KW-1185">Reference proteome</keyword>
<dbReference type="PROSITE" id="PS50007">
    <property type="entry name" value="PIPLC_X_DOMAIN"/>
    <property type="match status" value="1"/>
</dbReference>
<keyword evidence="4" id="KW-0472">Membrane</keyword>
<dbReference type="GO" id="GO:0006629">
    <property type="term" value="P:lipid metabolic process"/>
    <property type="evidence" value="ECO:0007669"/>
    <property type="project" value="InterPro"/>
</dbReference>
<gene>
    <name evidence="5" type="ORF">BN9_089500</name>
</gene>
<dbReference type="OrthoDB" id="7984201at2759"/>
<dbReference type="InterPro" id="IPR051008">
    <property type="entry name" value="Telomere_Capping_Maintenance"/>
</dbReference>
<evidence type="ECO:0000256" key="1">
    <source>
        <dbReference type="ARBA" id="ARBA00004370"/>
    </source>
</evidence>
<evidence type="ECO:0008006" key="7">
    <source>
        <dbReference type="Google" id="ProtNLM"/>
    </source>
</evidence>
<dbReference type="AlphaFoldDB" id="A0A024GMD5"/>
<proteinExistence type="predicted"/>
<evidence type="ECO:0000256" key="3">
    <source>
        <dbReference type="ARBA" id="ARBA00022989"/>
    </source>
</evidence>
<sequence length="511" mass="57527">MMSPSPGVLYIKFTYMSMLLETFLNTLLMQRLRLLYTQLLMQAAFFQLQSASKLKVSDSTRDEVEVYNTIPHNVQCTPIVLEHDTPIKICKAGSVGLDNSTINALALQRLVSYGRELCKTQIIGSHNSALTLADGYGASDHAYVGKSDNDFFRTSSQYFSILDQLQLGVRFLELDVHYVANDIRIAHCNVTGKSGCEQLYNGQAPQYFKQLHKVLDEIAKWLLRSNDQVVFVYFDGDEDLYKGNILMTISGYINGSFAESQIYRPSDRPENSTTWPTTLELLAMGKRIMFLTRFAYEQDVATLFLKTKVCTWNEPPLPLNPYPKCWYVNAEYSSWGRYGSIDRLVSSELQFGVKNSDGEIGPNRYILNELNLPDALTCGVNVVSPDNITPARMQSMVWTLAPGSYWNYGDCLVFCKEAALWQAHKCVEIPENTAAACQNGFNPLQWKIVGTVASLSDATELCDSQSGFYENDNAPMLFSIPATAYENMQLIEAVSQTSYEFVLLNTDVLYL</sequence>
<dbReference type="GO" id="GO:0008081">
    <property type="term" value="F:phosphoric diester hydrolase activity"/>
    <property type="evidence" value="ECO:0007669"/>
    <property type="project" value="InterPro"/>
</dbReference>
<dbReference type="Proteomes" id="UP000053237">
    <property type="component" value="Unassembled WGS sequence"/>
</dbReference>
<keyword evidence="2" id="KW-0812">Transmembrane</keyword>
<comment type="subcellular location">
    <subcellularLocation>
        <location evidence="1">Membrane</location>
    </subcellularLocation>
</comment>
<keyword evidence="3" id="KW-1133">Transmembrane helix</keyword>
<dbReference type="Gene3D" id="3.20.20.190">
    <property type="entry name" value="Phosphatidylinositol (PI) phosphodiesterase"/>
    <property type="match status" value="1"/>
</dbReference>
<dbReference type="InParanoid" id="A0A024GMD5"/>
<accession>A0A024GMD5</accession>
<evidence type="ECO:0000313" key="5">
    <source>
        <dbReference type="EMBL" id="CCI47907.1"/>
    </source>
</evidence>
<organism evidence="5 6">
    <name type="scientific">Albugo candida</name>
    <dbReference type="NCBI Taxonomy" id="65357"/>
    <lineage>
        <taxon>Eukaryota</taxon>
        <taxon>Sar</taxon>
        <taxon>Stramenopiles</taxon>
        <taxon>Oomycota</taxon>
        <taxon>Peronosporomycetes</taxon>
        <taxon>Albuginales</taxon>
        <taxon>Albuginaceae</taxon>
        <taxon>Albugo</taxon>
    </lineage>
</organism>
<name>A0A024GMD5_9STRA</name>